<proteinExistence type="predicted"/>
<keyword evidence="2" id="KW-1185">Reference proteome</keyword>
<dbReference type="AlphaFoldDB" id="A0A4C1YJF3"/>
<evidence type="ECO:0000313" key="2">
    <source>
        <dbReference type="Proteomes" id="UP000299102"/>
    </source>
</evidence>
<dbReference type="EMBL" id="BGZK01001211">
    <property type="protein sequence ID" value="GBP74537.1"/>
    <property type="molecule type" value="Genomic_DNA"/>
</dbReference>
<dbReference type="Proteomes" id="UP000299102">
    <property type="component" value="Unassembled WGS sequence"/>
</dbReference>
<sequence length="107" mass="11907">MCHKFPLLRFIPLHSANESSGGPFPFIITLPPSPRPPLHSISSLEAANTSETSQGLQVFMGSVDHPLSDGSHARLSLKMPLKDFFLKKKHESQMTKCLSSFLFNEQK</sequence>
<name>A0A4C1YJF3_EUMVA</name>
<protein>
    <submittedName>
        <fullName evidence="1">Uncharacterized protein</fullName>
    </submittedName>
</protein>
<organism evidence="1 2">
    <name type="scientific">Eumeta variegata</name>
    <name type="common">Bagworm moth</name>
    <name type="synonym">Eumeta japonica</name>
    <dbReference type="NCBI Taxonomy" id="151549"/>
    <lineage>
        <taxon>Eukaryota</taxon>
        <taxon>Metazoa</taxon>
        <taxon>Ecdysozoa</taxon>
        <taxon>Arthropoda</taxon>
        <taxon>Hexapoda</taxon>
        <taxon>Insecta</taxon>
        <taxon>Pterygota</taxon>
        <taxon>Neoptera</taxon>
        <taxon>Endopterygota</taxon>
        <taxon>Lepidoptera</taxon>
        <taxon>Glossata</taxon>
        <taxon>Ditrysia</taxon>
        <taxon>Tineoidea</taxon>
        <taxon>Psychidae</taxon>
        <taxon>Oiketicinae</taxon>
        <taxon>Eumeta</taxon>
    </lineage>
</organism>
<gene>
    <name evidence="1" type="ORF">EVAR_84891_1</name>
</gene>
<comment type="caution">
    <text evidence="1">The sequence shown here is derived from an EMBL/GenBank/DDBJ whole genome shotgun (WGS) entry which is preliminary data.</text>
</comment>
<reference evidence="1 2" key="1">
    <citation type="journal article" date="2019" name="Commun. Biol.">
        <title>The bagworm genome reveals a unique fibroin gene that provides high tensile strength.</title>
        <authorList>
            <person name="Kono N."/>
            <person name="Nakamura H."/>
            <person name="Ohtoshi R."/>
            <person name="Tomita M."/>
            <person name="Numata K."/>
            <person name="Arakawa K."/>
        </authorList>
    </citation>
    <scope>NUCLEOTIDE SEQUENCE [LARGE SCALE GENOMIC DNA]</scope>
</reference>
<evidence type="ECO:0000313" key="1">
    <source>
        <dbReference type="EMBL" id="GBP74537.1"/>
    </source>
</evidence>
<accession>A0A4C1YJF3</accession>